<reference evidence="1" key="1">
    <citation type="submission" date="2021-04" db="EMBL/GenBank/DDBJ databases">
        <title>Complete genome sequence of the type strain Clostridium beijerinckii NRRL B-598.</title>
        <authorList>
            <person name="Sedlar K."/>
            <person name="Branska B."/>
            <person name="Bezdicek M."/>
            <person name="Nykrynova M."/>
            <person name="Lengerova M."/>
            <person name="Skutkova H."/>
            <person name="Patakova P."/>
        </authorList>
    </citation>
    <scope>NUCLEOTIDE SEQUENCE</scope>
    <source>
        <strain evidence="1">DSM 791</strain>
    </source>
</reference>
<dbReference type="RefSeq" id="WP_077868282.1">
    <property type="nucleotide sequence ID" value="NZ_BKAK01000008.1"/>
</dbReference>
<sequence>MEYTLSMIFLTDAGEKSTLSVSGVKAALTKAEVNTLMDTIIAKNIFMTNSGALVKKSGAQLTQRQVTKYEVA</sequence>
<dbReference type="AlphaFoldDB" id="A0AB74VIJ5"/>
<protein>
    <submittedName>
        <fullName evidence="1">DUF2922 domain-containing protein</fullName>
    </submittedName>
</protein>
<evidence type="ECO:0000313" key="1">
    <source>
        <dbReference type="EMBL" id="QUN36135.1"/>
    </source>
</evidence>
<dbReference type="InterPro" id="IPR021321">
    <property type="entry name" value="DUF2922"/>
</dbReference>
<gene>
    <name evidence="1" type="ORF">KEC93_04755</name>
</gene>
<name>A0AB74VIJ5_CLOBE</name>
<dbReference type="EMBL" id="CP073653">
    <property type="protein sequence ID" value="QUN36135.1"/>
    <property type="molecule type" value="Genomic_DNA"/>
</dbReference>
<organism evidence="1 2">
    <name type="scientific">Clostridium beijerinckii</name>
    <name type="common">Clostridium MP</name>
    <dbReference type="NCBI Taxonomy" id="1520"/>
    <lineage>
        <taxon>Bacteria</taxon>
        <taxon>Bacillati</taxon>
        <taxon>Bacillota</taxon>
        <taxon>Clostridia</taxon>
        <taxon>Eubacteriales</taxon>
        <taxon>Clostridiaceae</taxon>
        <taxon>Clostridium</taxon>
    </lineage>
</organism>
<dbReference type="GeneID" id="66343808"/>
<dbReference type="Proteomes" id="UP000679373">
    <property type="component" value="Chromosome"/>
</dbReference>
<evidence type="ECO:0000313" key="2">
    <source>
        <dbReference type="Proteomes" id="UP000679373"/>
    </source>
</evidence>
<dbReference type="Pfam" id="PF11148">
    <property type="entry name" value="DUF2922"/>
    <property type="match status" value="1"/>
</dbReference>
<proteinExistence type="predicted"/>
<accession>A0AB74VIJ5</accession>
<keyword evidence="2" id="KW-1185">Reference proteome</keyword>